<dbReference type="SUPFAM" id="SSF46955">
    <property type="entry name" value="Putative DNA-binding domain"/>
    <property type="match status" value="1"/>
</dbReference>
<dbReference type="PANTHER" id="PTHR33204">
    <property type="entry name" value="TRANSCRIPTIONAL REGULATOR, MARR FAMILY"/>
    <property type="match status" value="1"/>
</dbReference>
<dbReference type="SMART" id="SM00422">
    <property type="entry name" value="HTH_MERR"/>
    <property type="match status" value="1"/>
</dbReference>
<dbReference type="Pfam" id="PF13411">
    <property type="entry name" value="MerR_1"/>
    <property type="match status" value="1"/>
</dbReference>
<dbReference type="Proteomes" id="UP001595947">
    <property type="component" value="Unassembled WGS sequence"/>
</dbReference>
<keyword evidence="2" id="KW-0238">DNA-binding</keyword>
<accession>A0ABV9YN06</accession>
<sequence length="176" mass="19435">MRLGELSARSGVPISSIKFYLRAGLLPAGHRESARQAWYDEEHVDRLRVIRSLVGAAGMSLERVREVVDSGGTDDESFAWAADLLGRRWTLDLVRVLAQGPRRFVDLRRDLPRVSPTVLAERLRELTAARVVERERLALPATSSVYRLTDHGAGLVPVVTALEAWARRSDPASAAG</sequence>
<feature type="domain" description="HTH hxlR-type" evidence="5">
    <location>
        <begin position="76"/>
        <end position="174"/>
    </location>
</feature>
<evidence type="ECO:0000256" key="1">
    <source>
        <dbReference type="ARBA" id="ARBA00023015"/>
    </source>
</evidence>
<comment type="caution">
    <text evidence="6">The sequence shown here is derived from an EMBL/GenBank/DDBJ whole genome shotgun (WGS) entry which is preliminary data.</text>
</comment>
<dbReference type="PANTHER" id="PTHR33204:SF18">
    <property type="entry name" value="TRANSCRIPTIONAL REGULATORY PROTEIN"/>
    <property type="match status" value="1"/>
</dbReference>
<keyword evidence="7" id="KW-1185">Reference proteome</keyword>
<dbReference type="RefSeq" id="WP_378037615.1">
    <property type="nucleotide sequence ID" value="NZ_JBHSIV010000021.1"/>
</dbReference>
<dbReference type="InterPro" id="IPR036390">
    <property type="entry name" value="WH_DNA-bd_sf"/>
</dbReference>
<evidence type="ECO:0000259" key="4">
    <source>
        <dbReference type="PROSITE" id="PS50937"/>
    </source>
</evidence>
<evidence type="ECO:0000256" key="3">
    <source>
        <dbReference type="ARBA" id="ARBA00023163"/>
    </source>
</evidence>
<keyword evidence="1" id="KW-0805">Transcription regulation</keyword>
<protein>
    <submittedName>
        <fullName evidence="6">Winged helix-turn-helix transcriptional regulator</fullName>
    </submittedName>
</protein>
<dbReference type="PROSITE" id="PS51118">
    <property type="entry name" value="HTH_HXLR"/>
    <property type="match status" value="1"/>
</dbReference>
<dbReference type="Gene3D" id="1.10.1660.10">
    <property type="match status" value="1"/>
</dbReference>
<reference evidence="7" key="1">
    <citation type="journal article" date="2019" name="Int. J. Syst. Evol. Microbiol.">
        <title>The Global Catalogue of Microorganisms (GCM) 10K type strain sequencing project: providing services to taxonomists for standard genome sequencing and annotation.</title>
        <authorList>
            <consortium name="The Broad Institute Genomics Platform"/>
            <consortium name="The Broad Institute Genome Sequencing Center for Infectious Disease"/>
            <person name="Wu L."/>
            <person name="Ma J."/>
        </authorList>
    </citation>
    <scope>NUCLEOTIDE SEQUENCE [LARGE SCALE GENOMIC DNA]</scope>
    <source>
        <strain evidence="7">CGMCC 4.7093</strain>
    </source>
</reference>
<dbReference type="InterPro" id="IPR000551">
    <property type="entry name" value="MerR-type_HTH_dom"/>
</dbReference>
<gene>
    <name evidence="6" type="ORF">ACFPBZ_18740</name>
</gene>
<dbReference type="SUPFAM" id="SSF46785">
    <property type="entry name" value="Winged helix' DNA-binding domain"/>
    <property type="match status" value="1"/>
</dbReference>
<dbReference type="InterPro" id="IPR002577">
    <property type="entry name" value="HTH_HxlR"/>
</dbReference>
<dbReference type="InterPro" id="IPR036388">
    <property type="entry name" value="WH-like_DNA-bd_sf"/>
</dbReference>
<keyword evidence="3" id="KW-0804">Transcription</keyword>
<name>A0ABV9YN06_9PSEU</name>
<evidence type="ECO:0000313" key="7">
    <source>
        <dbReference type="Proteomes" id="UP001595947"/>
    </source>
</evidence>
<evidence type="ECO:0000256" key="2">
    <source>
        <dbReference type="ARBA" id="ARBA00023125"/>
    </source>
</evidence>
<dbReference type="PROSITE" id="PS50937">
    <property type="entry name" value="HTH_MERR_2"/>
    <property type="match status" value="1"/>
</dbReference>
<evidence type="ECO:0000259" key="5">
    <source>
        <dbReference type="PROSITE" id="PS51118"/>
    </source>
</evidence>
<dbReference type="Gene3D" id="1.10.10.10">
    <property type="entry name" value="Winged helix-like DNA-binding domain superfamily/Winged helix DNA-binding domain"/>
    <property type="match status" value="1"/>
</dbReference>
<dbReference type="PRINTS" id="PR00040">
    <property type="entry name" value="HTHMERR"/>
</dbReference>
<dbReference type="Pfam" id="PF01638">
    <property type="entry name" value="HxlR"/>
    <property type="match status" value="1"/>
</dbReference>
<dbReference type="EMBL" id="JBHSIV010000021">
    <property type="protein sequence ID" value="MFC5064268.1"/>
    <property type="molecule type" value="Genomic_DNA"/>
</dbReference>
<feature type="domain" description="HTH merR-type" evidence="4">
    <location>
        <begin position="1"/>
        <end position="70"/>
    </location>
</feature>
<proteinExistence type="predicted"/>
<organism evidence="6 7">
    <name type="scientific">Actinomycetospora atypica</name>
    <dbReference type="NCBI Taxonomy" id="1290095"/>
    <lineage>
        <taxon>Bacteria</taxon>
        <taxon>Bacillati</taxon>
        <taxon>Actinomycetota</taxon>
        <taxon>Actinomycetes</taxon>
        <taxon>Pseudonocardiales</taxon>
        <taxon>Pseudonocardiaceae</taxon>
        <taxon>Actinomycetospora</taxon>
    </lineage>
</organism>
<evidence type="ECO:0000313" key="6">
    <source>
        <dbReference type="EMBL" id="MFC5064268.1"/>
    </source>
</evidence>
<dbReference type="InterPro" id="IPR009061">
    <property type="entry name" value="DNA-bd_dom_put_sf"/>
</dbReference>